<dbReference type="InterPro" id="IPR011009">
    <property type="entry name" value="Kinase-like_dom_sf"/>
</dbReference>
<evidence type="ECO:0000259" key="1">
    <source>
        <dbReference type="Pfam" id="PF01636"/>
    </source>
</evidence>
<proteinExistence type="predicted"/>
<sequence>MSSHLLSDQALRWVVNAVNPHANVLAVKKLYGGVSSPVHSLTLSINGQEQHFVLRQIDNKGWLQEQPDLTFREAESLRRASLISGVATPEVIAFDKTGSSCGMPALLMTRLDGEVVLEPANPLHWVDGLAETLAKLHSSDLAEFPWTFAPYSDASKLDTSLWSKHPEEWREAARIILGPPPVTSMQFIHRDYHPANVLWTEGKVSGVVDWVNGCLGPAGIDVGHCRANLAQLYDVQTADDFLSAYQAYRGDSFTYDPYWDLVTLTDFDDGTAPEVYEGWTALGMKGLTPQLIAERLDSYLISLLDRVRG</sequence>
<evidence type="ECO:0000313" key="3">
    <source>
        <dbReference type="Proteomes" id="UP000600247"/>
    </source>
</evidence>
<name>A0A917GRI6_9BACL</name>
<dbReference type="AlphaFoldDB" id="A0A917GRI6"/>
<dbReference type="PANTHER" id="PTHR21310">
    <property type="entry name" value="AMINOGLYCOSIDE PHOSPHOTRANSFERASE-RELATED-RELATED"/>
    <property type="match status" value="1"/>
</dbReference>
<feature type="domain" description="Aminoglycoside phosphotransferase" evidence="1">
    <location>
        <begin position="45"/>
        <end position="248"/>
    </location>
</feature>
<keyword evidence="3" id="KW-1185">Reference proteome</keyword>
<dbReference type="Pfam" id="PF01636">
    <property type="entry name" value="APH"/>
    <property type="match status" value="1"/>
</dbReference>
<protein>
    <recommendedName>
        <fullName evidence="1">Aminoglycoside phosphotransferase domain-containing protein</fullName>
    </recommendedName>
</protein>
<dbReference type="SUPFAM" id="SSF56112">
    <property type="entry name" value="Protein kinase-like (PK-like)"/>
    <property type="match status" value="1"/>
</dbReference>
<evidence type="ECO:0000313" key="2">
    <source>
        <dbReference type="EMBL" id="GGG54814.1"/>
    </source>
</evidence>
<reference evidence="2 3" key="1">
    <citation type="journal article" date="2014" name="Int. J. Syst. Evol. Microbiol.">
        <title>Complete genome sequence of Corynebacterium casei LMG S-19264T (=DSM 44701T), isolated from a smear-ripened cheese.</title>
        <authorList>
            <consortium name="US DOE Joint Genome Institute (JGI-PGF)"/>
            <person name="Walter F."/>
            <person name="Albersmeier A."/>
            <person name="Kalinowski J."/>
            <person name="Ruckert C."/>
        </authorList>
    </citation>
    <scope>NUCLEOTIDE SEQUENCE [LARGE SCALE GENOMIC DNA]</scope>
    <source>
        <strain evidence="2 3">CGMCC 1.15286</strain>
    </source>
</reference>
<accession>A0A917GRI6</accession>
<dbReference type="InterPro" id="IPR051678">
    <property type="entry name" value="AGP_Transferase"/>
</dbReference>
<dbReference type="Gene3D" id="3.30.200.20">
    <property type="entry name" value="Phosphorylase Kinase, domain 1"/>
    <property type="match status" value="1"/>
</dbReference>
<organism evidence="2 3">
    <name type="scientific">Paenibacillus radicis</name>
    <name type="common">ex Gao et al. 2016</name>
    <dbReference type="NCBI Taxonomy" id="1737354"/>
    <lineage>
        <taxon>Bacteria</taxon>
        <taxon>Bacillati</taxon>
        <taxon>Bacillota</taxon>
        <taxon>Bacilli</taxon>
        <taxon>Bacillales</taxon>
        <taxon>Paenibacillaceae</taxon>
        <taxon>Paenibacillus</taxon>
    </lineage>
</organism>
<dbReference type="Proteomes" id="UP000600247">
    <property type="component" value="Unassembled WGS sequence"/>
</dbReference>
<dbReference type="EMBL" id="BMHY01000001">
    <property type="protein sequence ID" value="GGG54814.1"/>
    <property type="molecule type" value="Genomic_DNA"/>
</dbReference>
<dbReference type="RefSeq" id="WP_188887308.1">
    <property type="nucleotide sequence ID" value="NZ_BMHY01000001.1"/>
</dbReference>
<dbReference type="InterPro" id="IPR002575">
    <property type="entry name" value="Aminoglycoside_PTrfase"/>
</dbReference>
<comment type="caution">
    <text evidence="2">The sequence shown here is derived from an EMBL/GenBank/DDBJ whole genome shotgun (WGS) entry which is preliminary data.</text>
</comment>
<dbReference type="Gene3D" id="3.90.1200.10">
    <property type="match status" value="1"/>
</dbReference>
<gene>
    <name evidence="2" type="ORF">GCM10010918_04600</name>
</gene>